<dbReference type="SUPFAM" id="SSF56784">
    <property type="entry name" value="HAD-like"/>
    <property type="match status" value="1"/>
</dbReference>
<dbReference type="AlphaFoldDB" id="A0A561DVG3"/>
<dbReference type="InterPro" id="IPR050155">
    <property type="entry name" value="HAD-like_hydrolase_sf"/>
</dbReference>
<dbReference type="GO" id="GO:0008967">
    <property type="term" value="F:phosphoglycolate phosphatase activity"/>
    <property type="evidence" value="ECO:0007669"/>
    <property type="project" value="TreeGrafter"/>
</dbReference>
<accession>A0A561DVG3</accession>
<dbReference type="Proteomes" id="UP000318297">
    <property type="component" value="Unassembled WGS sequence"/>
</dbReference>
<dbReference type="InterPro" id="IPR023214">
    <property type="entry name" value="HAD_sf"/>
</dbReference>
<organism evidence="1 2">
    <name type="scientific">Rudaeicoccus suwonensis</name>
    <dbReference type="NCBI Taxonomy" id="657409"/>
    <lineage>
        <taxon>Bacteria</taxon>
        <taxon>Bacillati</taxon>
        <taxon>Actinomycetota</taxon>
        <taxon>Actinomycetes</taxon>
        <taxon>Micrococcales</taxon>
        <taxon>Dermacoccaceae</taxon>
        <taxon>Rudaeicoccus</taxon>
    </lineage>
</organism>
<evidence type="ECO:0000313" key="2">
    <source>
        <dbReference type="Proteomes" id="UP000318297"/>
    </source>
</evidence>
<dbReference type="InterPro" id="IPR041492">
    <property type="entry name" value="HAD_2"/>
</dbReference>
<dbReference type="Gene3D" id="3.40.50.1000">
    <property type="entry name" value="HAD superfamily/HAD-like"/>
    <property type="match status" value="1"/>
</dbReference>
<proteinExistence type="predicted"/>
<keyword evidence="2" id="KW-1185">Reference proteome</keyword>
<comment type="caution">
    <text evidence="1">The sequence shown here is derived from an EMBL/GenBank/DDBJ whole genome shotgun (WGS) entry which is preliminary data.</text>
</comment>
<dbReference type="Gene3D" id="1.10.150.240">
    <property type="entry name" value="Putative phosphatase, domain 2"/>
    <property type="match status" value="1"/>
</dbReference>
<dbReference type="EMBL" id="VIVQ01000006">
    <property type="protein sequence ID" value="TWE07342.1"/>
    <property type="molecule type" value="Genomic_DNA"/>
</dbReference>
<sequence>MTADSRDAAADLGDADPHKSQVVGFDLDMTLVDSSRGIIDCMQRALSARGVHASEDQLWPLMGAPLLDNLAFFLPADQVEAAAADYRAAYLIHAVEVTTAMPGAAELVHGIQDFGGVVMVVSAKNPVAVQAVLDHVDIHPDVVVGDLFAHDKAGPLRRHEADVYVGDHVGDMYAAAAAGAFAIGVTTGPHDEQTLRTAGADLVIPALSDLLERLPDLRTAPPSSVR</sequence>
<dbReference type="RefSeq" id="WP_145230839.1">
    <property type="nucleotide sequence ID" value="NZ_VIVQ01000006.1"/>
</dbReference>
<dbReference type="InterPro" id="IPR023198">
    <property type="entry name" value="PGP-like_dom2"/>
</dbReference>
<evidence type="ECO:0000313" key="1">
    <source>
        <dbReference type="EMBL" id="TWE07342.1"/>
    </source>
</evidence>
<dbReference type="PANTHER" id="PTHR43434:SF1">
    <property type="entry name" value="PHOSPHOGLYCOLATE PHOSPHATASE"/>
    <property type="match status" value="1"/>
</dbReference>
<reference evidence="1 2" key="1">
    <citation type="submission" date="2019-06" db="EMBL/GenBank/DDBJ databases">
        <title>Sequencing the genomes of 1000 actinobacteria strains.</title>
        <authorList>
            <person name="Klenk H.-P."/>
        </authorList>
    </citation>
    <scope>NUCLEOTIDE SEQUENCE [LARGE SCALE GENOMIC DNA]</scope>
    <source>
        <strain evidence="1 2">DSM 19560</strain>
    </source>
</reference>
<dbReference type="OrthoDB" id="9776368at2"/>
<name>A0A561DVG3_9MICO</name>
<gene>
    <name evidence="1" type="ORF">BKA23_3526</name>
</gene>
<dbReference type="Pfam" id="PF13419">
    <property type="entry name" value="HAD_2"/>
    <property type="match status" value="1"/>
</dbReference>
<protein>
    <submittedName>
        <fullName evidence="1">Phosphoglycolate phosphatase</fullName>
    </submittedName>
</protein>
<dbReference type="GO" id="GO:0006281">
    <property type="term" value="P:DNA repair"/>
    <property type="evidence" value="ECO:0007669"/>
    <property type="project" value="TreeGrafter"/>
</dbReference>
<dbReference type="PANTHER" id="PTHR43434">
    <property type="entry name" value="PHOSPHOGLYCOLATE PHOSPHATASE"/>
    <property type="match status" value="1"/>
</dbReference>
<dbReference type="GO" id="GO:0005829">
    <property type="term" value="C:cytosol"/>
    <property type="evidence" value="ECO:0007669"/>
    <property type="project" value="TreeGrafter"/>
</dbReference>
<dbReference type="InterPro" id="IPR036412">
    <property type="entry name" value="HAD-like_sf"/>
</dbReference>